<dbReference type="Proteomes" id="UP000324222">
    <property type="component" value="Unassembled WGS sequence"/>
</dbReference>
<dbReference type="AlphaFoldDB" id="A0A5B7IV84"/>
<keyword evidence="3" id="KW-1185">Reference proteome</keyword>
<accession>A0A5B7IV84</accession>
<feature type="region of interest" description="Disordered" evidence="1">
    <location>
        <begin position="14"/>
        <end position="33"/>
    </location>
</feature>
<proteinExistence type="predicted"/>
<organism evidence="2 3">
    <name type="scientific">Portunus trituberculatus</name>
    <name type="common">Swimming crab</name>
    <name type="synonym">Neptunus trituberculatus</name>
    <dbReference type="NCBI Taxonomy" id="210409"/>
    <lineage>
        <taxon>Eukaryota</taxon>
        <taxon>Metazoa</taxon>
        <taxon>Ecdysozoa</taxon>
        <taxon>Arthropoda</taxon>
        <taxon>Crustacea</taxon>
        <taxon>Multicrustacea</taxon>
        <taxon>Malacostraca</taxon>
        <taxon>Eumalacostraca</taxon>
        <taxon>Eucarida</taxon>
        <taxon>Decapoda</taxon>
        <taxon>Pleocyemata</taxon>
        <taxon>Brachyura</taxon>
        <taxon>Eubrachyura</taxon>
        <taxon>Portunoidea</taxon>
        <taxon>Portunidae</taxon>
        <taxon>Portuninae</taxon>
        <taxon>Portunus</taxon>
    </lineage>
</organism>
<evidence type="ECO:0000313" key="3">
    <source>
        <dbReference type="Proteomes" id="UP000324222"/>
    </source>
</evidence>
<sequence>MRDGVMDKWCYEESRRRRGSHKRSVTSSLSTHKVRLPSSSKAVTRVRVVLGGTENEVYESHTSQETRKLIASSASQIHKVRLPSSSKAVMRVTERC</sequence>
<dbReference type="EMBL" id="VSRR010071313">
    <property type="protein sequence ID" value="MPC86395.1"/>
    <property type="molecule type" value="Genomic_DNA"/>
</dbReference>
<comment type="caution">
    <text evidence="2">The sequence shown here is derived from an EMBL/GenBank/DDBJ whole genome shotgun (WGS) entry which is preliminary data.</text>
</comment>
<gene>
    <name evidence="2" type="ORF">E2C01_081221</name>
</gene>
<name>A0A5B7IV84_PORTR</name>
<evidence type="ECO:0000256" key="1">
    <source>
        <dbReference type="SAM" id="MobiDB-lite"/>
    </source>
</evidence>
<evidence type="ECO:0000313" key="2">
    <source>
        <dbReference type="EMBL" id="MPC86395.1"/>
    </source>
</evidence>
<protein>
    <submittedName>
        <fullName evidence="2">Uncharacterized protein</fullName>
    </submittedName>
</protein>
<reference evidence="2 3" key="1">
    <citation type="submission" date="2019-05" db="EMBL/GenBank/DDBJ databases">
        <title>Another draft genome of Portunus trituberculatus and its Hox gene families provides insights of decapod evolution.</title>
        <authorList>
            <person name="Jeong J.-H."/>
            <person name="Song I."/>
            <person name="Kim S."/>
            <person name="Choi T."/>
            <person name="Kim D."/>
            <person name="Ryu S."/>
            <person name="Kim W."/>
        </authorList>
    </citation>
    <scope>NUCLEOTIDE SEQUENCE [LARGE SCALE GENOMIC DNA]</scope>
    <source>
        <tissue evidence="2">Muscle</tissue>
    </source>
</reference>